<proteinExistence type="predicted"/>
<reference evidence="3" key="1">
    <citation type="submission" date="2018-08" db="EMBL/GenBank/DDBJ databases">
        <authorList>
            <person name="Guldener U."/>
        </authorList>
    </citation>
    <scope>NUCLEOTIDE SEQUENCE</scope>
    <source>
        <strain evidence="3">UB2</strain>
    </source>
</reference>
<keyword evidence="2" id="KW-1133">Transmembrane helix</keyword>
<evidence type="ECO:0000313" key="4">
    <source>
        <dbReference type="Proteomes" id="UP000658997"/>
    </source>
</evidence>
<sequence>MAHPQTAFASQAQGNSAYSPLNILWLLHTAMEGPLAFIALFFTDGLAFKDEITKTMAVVIKMYATLALSLAIVSLLLYGLPDYLPGKRAAAILLLLYHGVTSSVLLNAEPFVDFAFPDKLAKQGVRVETVFGVAHGLLSLLTVSWWQASLASVKAQSGSTGGPAGGSKDGKRNITIMEGRTVQPVSWVQLVGPTEPPLFLQDVGVGGKQTVLDEAEEPTKGIIHIEELVAPPVYLQAASSVENLLMKMEVQVKDENGVAHVINTSDIGAYQPNTISKVVTILAHNVNANYETVKVIQEFITSVRDDYLQQLEDLSNEWRSTGSNEGQTSIVHDLQHISDLMIHANHIALKYVMEYGDGSSDNKPEAERDIDFGTKESNMTQQGYLDKVREMLKTEGLRKAQEEDHAKVEKLLQQPDAEGKVVEEVDSDANLYCNMPPGDVIVPIQAGTMCTAESHDALGASQGPLMSYSRDTVEPPSKLPFPKTPNTNVMEHDNLQPTDKQDAAMPGSGGAVPTPDITKKHKGKMCQFWLEQSLVAKWDGLVSQGKTHVVADVMVYGSLTVFGHPQYDKVQLNDYLAGVTPKILRAHCGNKFGESEPLENPFHQNKADQGGAGYKEVAQHGAGQPATTTTPNTLSSSKQTAAEAGLVTSQMRPGPSLLQGYRASPGRPVPSQSNINLAYRSIDIAKGTHAEAALERISMAAKGLVERFGIHNHSENQESKEEACLEALEDFADAMITLSEPFQLISDPPSYLYSSSLASPTPSQSTVKMFGFGNHEEAADFVYNQDPREHEAKFSHEAVGFGAGFVAMREYEKLQESKGEHPKHEFAKEMLAGIAGAEVDKLFETKGLDFLDREEAKRHARQQAEQLYDNQYGN</sequence>
<dbReference type="Proteomes" id="UP000658997">
    <property type="component" value="Unassembled WGS sequence"/>
</dbReference>
<keyword evidence="2" id="KW-0812">Transmembrane</keyword>
<feature type="compositionally biased region" description="Polar residues" evidence="1">
    <location>
        <begin position="625"/>
        <end position="640"/>
    </location>
</feature>
<feature type="transmembrane region" description="Helical" evidence="2">
    <location>
        <begin position="23"/>
        <end position="43"/>
    </location>
</feature>
<gene>
    <name evidence="3" type="ORF">UBRO2_04464</name>
</gene>
<dbReference type="AlphaFoldDB" id="A0A8H8QQQ8"/>
<feature type="region of interest" description="Disordered" evidence="1">
    <location>
        <begin position="600"/>
        <end position="641"/>
    </location>
</feature>
<dbReference type="PANTHER" id="PTHR37450">
    <property type="entry name" value="CIPC PROTEIN"/>
    <property type="match status" value="1"/>
</dbReference>
<keyword evidence="2" id="KW-0472">Membrane</keyword>
<evidence type="ECO:0000256" key="2">
    <source>
        <dbReference type="SAM" id="Phobius"/>
    </source>
</evidence>
<evidence type="ECO:0000313" key="3">
    <source>
        <dbReference type="EMBL" id="SYW82342.1"/>
    </source>
</evidence>
<protein>
    <submittedName>
        <fullName evidence="3">Uncharacterized protein</fullName>
    </submittedName>
</protein>
<keyword evidence="4" id="KW-1185">Reference proteome</keyword>
<dbReference type="Pfam" id="PF12585">
    <property type="entry name" value="DUF3759"/>
    <property type="match status" value="1"/>
</dbReference>
<evidence type="ECO:0000256" key="1">
    <source>
        <dbReference type="SAM" id="MobiDB-lite"/>
    </source>
</evidence>
<name>A0A8H8QQQ8_9BASI</name>
<organism evidence="3 4">
    <name type="scientific">Ustilago bromivora</name>
    <dbReference type="NCBI Taxonomy" id="307758"/>
    <lineage>
        <taxon>Eukaryota</taxon>
        <taxon>Fungi</taxon>
        <taxon>Dikarya</taxon>
        <taxon>Basidiomycota</taxon>
        <taxon>Ustilaginomycotina</taxon>
        <taxon>Ustilaginomycetes</taxon>
        <taxon>Ustilaginales</taxon>
        <taxon>Ustilaginaceae</taxon>
        <taxon>Ustilago</taxon>
    </lineage>
</organism>
<comment type="caution">
    <text evidence="3">The sequence shown here is derived from an EMBL/GenBank/DDBJ whole genome shotgun (WGS) entry which is preliminary data.</text>
</comment>
<feature type="transmembrane region" description="Helical" evidence="2">
    <location>
        <begin position="55"/>
        <end position="77"/>
    </location>
</feature>
<dbReference type="PANTHER" id="PTHR37450:SF1">
    <property type="entry name" value="CIPC PROTEIN"/>
    <property type="match status" value="1"/>
</dbReference>
<feature type="transmembrane region" description="Helical" evidence="2">
    <location>
        <begin position="89"/>
        <end position="108"/>
    </location>
</feature>
<accession>A0A8H8QQQ8</accession>
<dbReference type="EMBL" id="ULHB01000104">
    <property type="protein sequence ID" value="SYW82342.1"/>
    <property type="molecule type" value="Genomic_DNA"/>
</dbReference>
<dbReference type="InterPro" id="IPR022234">
    <property type="entry name" value="DUF3759"/>
</dbReference>